<feature type="transmembrane region" description="Helical" evidence="1">
    <location>
        <begin position="47"/>
        <end position="70"/>
    </location>
</feature>
<organism evidence="2">
    <name type="scientific">Cladocopium goreaui</name>
    <dbReference type="NCBI Taxonomy" id="2562237"/>
    <lineage>
        <taxon>Eukaryota</taxon>
        <taxon>Sar</taxon>
        <taxon>Alveolata</taxon>
        <taxon>Dinophyceae</taxon>
        <taxon>Suessiales</taxon>
        <taxon>Symbiodiniaceae</taxon>
        <taxon>Cladocopium</taxon>
    </lineage>
</organism>
<evidence type="ECO:0000313" key="3">
    <source>
        <dbReference type="EMBL" id="CAL4781067.1"/>
    </source>
</evidence>
<proteinExistence type="predicted"/>
<keyword evidence="1" id="KW-1133">Transmembrane helix</keyword>
<keyword evidence="1" id="KW-0472">Membrane</keyword>
<protein>
    <submittedName>
        <fullName evidence="3">H(+)-exporting diphosphatase</fullName>
    </submittedName>
</protein>
<evidence type="ECO:0000313" key="2">
    <source>
        <dbReference type="EMBL" id="CAI3993755.1"/>
    </source>
</evidence>
<dbReference type="AlphaFoldDB" id="A0A9P1G0U1"/>
<dbReference type="EMBL" id="CAMXCT020001868">
    <property type="protein sequence ID" value="CAL1147130.1"/>
    <property type="molecule type" value="Genomic_DNA"/>
</dbReference>
<evidence type="ECO:0000256" key="1">
    <source>
        <dbReference type="SAM" id="Phobius"/>
    </source>
</evidence>
<evidence type="ECO:0000313" key="4">
    <source>
        <dbReference type="Proteomes" id="UP001152797"/>
    </source>
</evidence>
<dbReference type="Proteomes" id="UP001152797">
    <property type="component" value="Unassembled WGS sequence"/>
</dbReference>
<keyword evidence="1" id="KW-0812">Transmembrane</keyword>
<dbReference type="EMBL" id="CAMXCT030001868">
    <property type="protein sequence ID" value="CAL4781067.1"/>
    <property type="molecule type" value="Genomic_DNA"/>
</dbReference>
<reference evidence="3 4" key="2">
    <citation type="submission" date="2024-05" db="EMBL/GenBank/DDBJ databases">
        <authorList>
            <person name="Chen Y."/>
            <person name="Shah S."/>
            <person name="Dougan E. K."/>
            <person name="Thang M."/>
            <person name="Chan C."/>
        </authorList>
    </citation>
    <scope>NUCLEOTIDE SEQUENCE [LARGE SCALE GENOMIC DNA]</scope>
</reference>
<sequence>MGPVLFGMLEDKDGNVVGTDSQEYDTLGIGEQIGGPLEDLTGALNNFIKFVAVVSFVTSVFSNFSLIGFFKFGLAAVTRHEALAREPQAALPVKASEKG</sequence>
<dbReference type="OrthoDB" id="434923at2759"/>
<dbReference type="EMBL" id="CAMXCT010001868">
    <property type="protein sequence ID" value="CAI3993755.1"/>
    <property type="molecule type" value="Genomic_DNA"/>
</dbReference>
<keyword evidence="4" id="KW-1185">Reference proteome</keyword>
<accession>A0A9P1G0U1</accession>
<name>A0A9P1G0U1_9DINO</name>
<gene>
    <name evidence="2" type="ORF">C1SCF055_LOCUS20470</name>
</gene>
<reference evidence="2" key="1">
    <citation type="submission" date="2022-10" db="EMBL/GenBank/DDBJ databases">
        <authorList>
            <person name="Chen Y."/>
            <person name="Dougan E. K."/>
            <person name="Chan C."/>
            <person name="Rhodes N."/>
            <person name="Thang M."/>
        </authorList>
    </citation>
    <scope>NUCLEOTIDE SEQUENCE</scope>
</reference>
<comment type="caution">
    <text evidence="2">The sequence shown here is derived from an EMBL/GenBank/DDBJ whole genome shotgun (WGS) entry which is preliminary data.</text>
</comment>